<keyword evidence="4" id="KW-0285">Flavoprotein</keyword>
<organism evidence="13 14">
    <name type="scientific">Chlamydomonas eustigma</name>
    <dbReference type="NCBI Taxonomy" id="1157962"/>
    <lineage>
        <taxon>Eukaryota</taxon>
        <taxon>Viridiplantae</taxon>
        <taxon>Chlorophyta</taxon>
        <taxon>core chlorophytes</taxon>
        <taxon>Chlorophyceae</taxon>
        <taxon>CS clade</taxon>
        <taxon>Chlamydomonadales</taxon>
        <taxon>Chlamydomonadaceae</taxon>
        <taxon>Chlamydomonas</taxon>
    </lineage>
</organism>
<evidence type="ECO:0000256" key="9">
    <source>
        <dbReference type="ARBA" id="ARBA00023027"/>
    </source>
</evidence>
<evidence type="ECO:0000256" key="6">
    <source>
        <dbReference type="ARBA" id="ARBA00022827"/>
    </source>
</evidence>
<evidence type="ECO:0000256" key="2">
    <source>
        <dbReference type="ARBA" id="ARBA00005272"/>
    </source>
</evidence>
<evidence type="ECO:0000256" key="4">
    <source>
        <dbReference type="ARBA" id="ARBA00022630"/>
    </source>
</evidence>
<evidence type="ECO:0000256" key="11">
    <source>
        <dbReference type="ARBA" id="ARBA00049010"/>
    </source>
</evidence>
<accession>A0A250XNR8</accession>
<keyword evidence="7" id="KW-0809">Transit peptide</keyword>
<dbReference type="EMBL" id="BEGY01000128">
    <property type="protein sequence ID" value="GAX84552.1"/>
    <property type="molecule type" value="Genomic_DNA"/>
</dbReference>
<dbReference type="PANTHER" id="PTHR43706:SF47">
    <property type="entry name" value="EXTERNAL NADH-UBIQUINONE OXIDOREDUCTASE 1, MITOCHONDRIAL-RELATED"/>
    <property type="match status" value="1"/>
</dbReference>
<dbReference type="GO" id="GO:0005743">
    <property type="term" value="C:mitochondrial inner membrane"/>
    <property type="evidence" value="ECO:0007669"/>
    <property type="project" value="UniProtKB-SubCell"/>
</dbReference>
<evidence type="ECO:0000256" key="3">
    <source>
        <dbReference type="ARBA" id="ARBA00012637"/>
    </source>
</evidence>
<dbReference type="GO" id="GO:0050136">
    <property type="term" value="F:NADH dehydrogenase (quinone) (non-electrogenic) activity"/>
    <property type="evidence" value="ECO:0007669"/>
    <property type="project" value="UniProtKB-EC"/>
</dbReference>
<dbReference type="InterPro" id="IPR018247">
    <property type="entry name" value="EF_Hand_1_Ca_BS"/>
</dbReference>
<evidence type="ECO:0000256" key="7">
    <source>
        <dbReference type="ARBA" id="ARBA00022946"/>
    </source>
</evidence>
<dbReference type="Pfam" id="PF22366">
    <property type="entry name" value="NDH2_C"/>
    <property type="match status" value="1"/>
</dbReference>
<keyword evidence="5" id="KW-0472">Membrane</keyword>
<keyword evidence="9" id="KW-0520">NAD</keyword>
<dbReference type="SUPFAM" id="SSF51905">
    <property type="entry name" value="FAD/NAD(P)-binding domain"/>
    <property type="match status" value="2"/>
</dbReference>
<dbReference type="Gene3D" id="3.50.50.100">
    <property type="match status" value="2"/>
</dbReference>
<keyword evidence="5" id="KW-0999">Mitochondrion inner membrane</keyword>
<evidence type="ECO:0000259" key="12">
    <source>
        <dbReference type="PROSITE" id="PS50222"/>
    </source>
</evidence>
<dbReference type="InterPro" id="IPR023753">
    <property type="entry name" value="FAD/NAD-binding_dom"/>
</dbReference>
<dbReference type="EC" id="1.6.5.9" evidence="3"/>
<comment type="catalytic activity">
    <reaction evidence="10">
        <text>a quinone + NADH + H(+) = a quinol + NAD(+)</text>
        <dbReference type="Rhea" id="RHEA:46160"/>
        <dbReference type="ChEBI" id="CHEBI:15378"/>
        <dbReference type="ChEBI" id="CHEBI:24646"/>
        <dbReference type="ChEBI" id="CHEBI:57540"/>
        <dbReference type="ChEBI" id="CHEBI:57945"/>
        <dbReference type="ChEBI" id="CHEBI:132124"/>
        <dbReference type="EC" id="1.6.5.9"/>
    </reaction>
</comment>
<feature type="domain" description="EF-hand" evidence="12">
    <location>
        <begin position="401"/>
        <end position="436"/>
    </location>
</feature>
<comment type="similarity">
    <text evidence="2">Belongs to the NADH dehydrogenase family.</text>
</comment>
<comment type="catalytic activity">
    <reaction evidence="11">
        <text>a ubiquinone + NADH + H(+) = a ubiquinol + NAD(+)</text>
        <dbReference type="Rhea" id="RHEA:23152"/>
        <dbReference type="Rhea" id="RHEA-COMP:9565"/>
        <dbReference type="Rhea" id="RHEA-COMP:9566"/>
        <dbReference type="ChEBI" id="CHEBI:15378"/>
        <dbReference type="ChEBI" id="CHEBI:16389"/>
        <dbReference type="ChEBI" id="CHEBI:17976"/>
        <dbReference type="ChEBI" id="CHEBI:57540"/>
        <dbReference type="ChEBI" id="CHEBI:57945"/>
    </reaction>
</comment>
<proteinExistence type="inferred from homology"/>
<dbReference type="STRING" id="1157962.A0A250XNR8"/>
<reference evidence="13 14" key="1">
    <citation type="submission" date="2017-08" db="EMBL/GenBank/DDBJ databases">
        <title>Acidophilic green algal genome provides insights into adaptation to an acidic environment.</title>
        <authorList>
            <person name="Hirooka S."/>
            <person name="Hirose Y."/>
            <person name="Kanesaki Y."/>
            <person name="Higuchi S."/>
            <person name="Fujiwara T."/>
            <person name="Onuma R."/>
            <person name="Era A."/>
            <person name="Ohbayashi R."/>
            <person name="Uzuka A."/>
            <person name="Nozaki H."/>
            <person name="Yoshikawa H."/>
            <person name="Miyagishima S.Y."/>
        </authorList>
    </citation>
    <scope>NUCLEOTIDE SEQUENCE [LARGE SCALE GENOMIC DNA]</scope>
    <source>
        <strain evidence="13 14">NIES-2499</strain>
    </source>
</reference>
<evidence type="ECO:0000256" key="8">
    <source>
        <dbReference type="ARBA" id="ARBA00023002"/>
    </source>
</evidence>
<dbReference type="OrthoDB" id="3244603at2759"/>
<dbReference type="AlphaFoldDB" id="A0A250XNR8"/>
<evidence type="ECO:0000313" key="13">
    <source>
        <dbReference type="EMBL" id="GAX84552.1"/>
    </source>
</evidence>
<dbReference type="PROSITE" id="PS00018">
    <property type="entry name" value="EF_HAND_1"/>
    <property type="match status" value="1"/>
</dbReference>
<dbReference type="Pfam" id="PF07992">
    <property type="entry name" value="Pyr_redox_2"/>
    <property type="match status" value="1"/>
</dbReference>
<dbReference type="PROSITE" id="PS50222">
    <property type="entry name" value="EF_HAND_2"/>
    <property type="match status" value="1"/>
</dbReference>
<dbReference type="InterPro" id="IPR045024">
    <property type="entry name" value="NDH-2"/>
</dbReference>
<protein>
    <recommendedName>
        <fullName evidence="3">NADH:ubiquinone reductase (non-electrogenic)</fullName>
        <ecNumber evidence="3">1.6.5.9</ecNumber>
    </recommendedName>
</protein>
<sequence length="612" mass="66411">MINLSSQKNHQRQLSGAIAGYVVHRPVAPVLSTPAANTRFFQSSTCNSKPSSLSPPSALATDSLEGMVKPSRSVITARPRVVVLGSGWASMSFVKSLPSNISEKYDIVLVSPRNYFLYTPLLPAVATGTCEERSIVEPVRNLINGKAEFIQAFCKEADPASKTLMCCFPADQGFPEACFKLSYDVLIIGVGTVNNTFGIQGVAEHCNFFKSIEDASALRARVSECFERAALPGSTDEERKKLLSFVIVGGGPTGVEVAAELYDMINDDVIKLYPSLKPFVAIRIVELMDHVLSTYDRKISLYTADQFKRAGIKLVLNSRVASVGDGVVTVVNKQNQAEEIPFGACVWATGIAMNPLIKQLQPLIPGQNHFRSILTDEYMCVNGSGGSIYAFGDSSTIDQPKALSRTEELFEKGDVNKDNVLSVKELRDVLLQASKEFPHLEEHARFLDSRTGGFSRFGNLVAGTLGTNSAPSDSPVATVEESHELTKEEFKTLLGKIDSGLRALPATAQVAQQQGAYLANLFAKNKITGNAETSVMGKGMRSFGYFHKGSAAYVGSDNAVFDVPMLGPLTGKGAGLVWKGFETYSQFSFRNKCLVASDWLRTKLFGRDISRV</sequence>
<keyword evidence="5" id="KW-0496">Mitochondrion</keyword>
<dbReference type="InterPro" id="IPR054585">
    <property type="entry name" value="NDH2-like_C"/>
</dbReference>
<comment type="subcellular location">
    <subcellularLocation>
        <location evidence="1">Mitochondrion inner membrane</location>
        <topology evidence="1">Peripheral membrane protein</topology>
    </subcellularLocation>
</comment>
<comment type="caution">
    <text evidence="13">The sequence shown here is derived from an EMBL/GenBank/DDBJ whole genome shotgun (WGS) entry which is preliminary data.</text>
</comment>
<evidence type="ECO:0000256" key="5">
    <source>
        <dbReference type="ARBA" id="ARBA00022792"/>
    </source>
</evidence>
<dbReference type="GO" id="GO:0005509">
    <property type="term" value="F:calcium ion binding"/>
    <property type="evidence" value="ECO:0007669"/>
    <property type="project" value="InterPro"/>
</dbReference>
<evidence type="ECO:0000313" key="14">
    <source>
        <dbReference type="Proteomes" id="UP000232323"/>
    </source>
</evidence>
<dbReference type="InterPro" id="IPR002048">
    <property type="entry name" value="EF_hand_dom"/>
</dbReference>
<name>A0A250XNR8_9CHLO</name>
<evidence type="ECO:0000256" key="1">
    <source>
        <dbReference type="ARBA" id="ARBA00004637"/>
    </source>
</evidence>
<keyword evidence="14" id="KW-1185">Reference proteome</keyword>
<gene>
    <name evidence="13" type="ORF">CEUSTIGMA_g11973.t1</name>
</gene>
<dbReference type="Proteomes" id="UP000232323">
    <property type="component" value="Unassembled WGS sequence"/>
</dbReference>
<keyword evidence="6" id="KW-0274">FAD</keyword>
<keyword evidence="8" id="KW-0560">Oxidoreductase</keyword>
<dbReference type="PANTHER" id="PTHR43706">
    <property type="entry name" value="NADH DEHYDROGENASE"/>
    <property type="match status" value="1"/>
</dbReference>
<evidence type="ECO:0000256" key="10">
    <source>
        <dbReference type="ARBA" id="ARBA00047599"/>
    </source>
</evidence>
<dbReference type="InterPro" id="IPR036188">
    <property type="entry name" value="FAD/NAD-bd_sf"/>
</dbReference>